<reference evidence="1 2" key="1">
    <citation type="submission" date="2019-06" db="EMBL/GenBank/DDBJ databases">
        <title>Sulfurimonas gotlandica sp. nov., a chemoautotrophic and psychrotolerant epsilonproteobacterium isolated from a pelagic redoxcline, and an emended description of the genus Sulfurimonas.</title>
        <authorList>
            <person name="Wang S."/>
            <person name="Jiang L."/>
            <person name="Shao Z."/>
        </authorList>
    </citation>
    <scope>NUCLEOTIDE SEQUENCE [LARGE SCALE GENOMIC DNA]</scope>
    <source>
        <strain evidence="1 2">S2-6</strain>
    </source>
</reference>
<proteinExistence type="predicted"/>
<dbReference type="Proteomes" id="UP000593719">
    <property type="component" value="Chromosome"/>
</dbReference>
<dbReference type="RefSeq" id="WP_193151654.1">
    <property type="nucleotide sequence ID" value="NZ_CP041235.1"/>
</dbReference>
<accession>A0A7M1B0S6</accession>
<gene>
    <name evidence="1" type="ORF">FJR45_05140</name>
</gene>
<evidence type="ECO:0000313" key="1">
    <source>
        <dbReference type="EMBL" id="QOP43367.1"/>
    </source>
</evidence>
<sequence>MIWQQECLYCKHYVYKTATNNLKCSSCKKKYSRARVNKILFLMECFIRNISALEASKLYHISYISTKNYYHNFRLLCAAVSEEHYEKIREKSVEYDEYFYIEKSKKSQKNALFDAYNFLTFDYEGYIYTILMPSLHKYKAQFLQDQIEEVYIEELNKFKRQSRIIKVSKYYNTIVKFWEYFEANITLYKGISNEYFAYYLKEFEFKFNYSKEEALKLLIQNYFKEQT</sequence>
<protein>
    <submittedName>
        <fullName evidence="1">Transposase</fullName>
    </submittedName>
</protein>
<dbReference type="EMBL" id="CP041235">
    <property type="protein sequence ID" value="QOP43367.1"/>
    <property type="molecule type" value="Genomic_DNA"/>
</dbReference>
<keyword evidence="2" id="KW-1185">Reference proteome</keyword>
<dbReference type="KEGG" id="ssei:FJR45_05140"/>
<dbReference type="AlphaFoldDB" id="A0A7M1B0S6"/>
<evidence type="ECO:0000313" key="2">
    <source>
        <dbReference type="Proteomes" id="UP000593719"/>
    </source>
</evidence>
<name>A0A7M1B0S6_9BACT</name>
<organism evidence="1 2">
    <name type="scientific">Sulfurimonas sediminis</name>
    <dbReference type="NCBI Taxonomy" id="2590020"/>
    <lineage>
        <taxon>Bacteria</taxon>
        <taxon>Pseudomonadati</taxon>
        <taxon>Campylobacterota</taxon>
        <taxon>Epsilonproteobacteria</taxon>
        <taxon>Campylobacterales</taxon>
        <taxon>Sulfurimonadaceae</taxon>
        <taxon>Sulfurimonas</taxon>
    </lineage>
</organism>